<evidence type="ECO:0000256" key="6">
    <source>
        <dbReference type="RuleBase" id="RU000370"/>
    </source>
</evidence>
<feature type="transmembrane region" description="Helical" evidence="7">
    <location>
        <begin position="436"/>
        <end position="458"/>
    </location>
</feature>
<dbReference type="InterPro" id="IPR023616">
    <property type="entry name" value="Cyt_c_oxase-like_su1_dom"/>
</dbReference>
<keyword evidence="6" id="KW-0249">Electron transport</keyword>
<feature type="transmembrane region" description="Helical" evidence="7">
    <location>
        <begin position="367"/>
        <end position="391"/>
    </location>
</feature>
<keyword evidence="3 6" id="KW-0812">Transmembrane</keyword>
<comment type="subcellular location">
    <subcellularLocation>
        <location evidence="1">Membrane</location>
        <topology evidence="1">Multi-pass membrane protein</topology>
    </subcellularLocation>
</comment>
<evidence type="ECO:0000256" key="3">
    <source>
        <dbReference type="ARBA" id="ARBA00022692"/>
    </source>
</evidence>
<dbReference type="PROSITE" id="PS50855">
    <property type="entry name" value="COX1"/>
    <property type="match status" value="1"/>
</dbReference>
<reference evidence="9 10" key="1">
    <citation type="journal article" date="2015" name="Genome Announc.">
        <title>Complete Genome Sequence of Methylobacterium aquaticum Strain 22A, Isolated from Racomitrium japonicum Moss.</title>
        <authorList>
            <person name="Tani A."/>
            <person name="Ogura Y."/>
            <person name="Hayashi T."/>
            <person name="Kimbara K."/>
        </authorList>
    </citation>
    <scope>NUCLEOTIDE SEQUENCE [LARGE SCALE GENOMIC DNA]</scope>
    <source>
        <strain evidence="9 10">MA-22A</strain>
    </source>
</reference>
<proteinExistence type="inferred from homology"/>
<dbReference type="InterPro" id="IPR023615">
    <property type="entry name" value="Cyt_c_Oxase_su1_BS"/>
</dbReference>
<name>A0A0C6FDN7_9HYPH</name>
<feature type="transmembrane region" description="Helical" evidence="7">
    <location>
        <begin position="131"/>
        <end position="151"/>
    </location>
</feature>
<evidence type="ECO:0000256" key="4">
    <source>
        <dbReference type="ARBA" id="ARBA00022989"/>
    </source>
</evidence>
<keyword evidence="6" id="KW-0349">Heme</keyword>
<sequence length="558" mass="61988">MTSGTVTDGAALREPHTPDSRLGHGADYLHAEHTLRSWFFTTDHKRIALLYLASITAFFVIGAVTAGLVRLALVVPNGQVFTNDTYNKLFTIHGVVMVWFFLIPSIPATFGNFLIPLMIGARDLAFPKLNLASWYVFMTGAFFTLVSVVLGGVDTGWTFYTPLSTAFSNTWVVPALIGVTIVGFSSILTGLNFVVTIHTMRAPGMTWFRLPIFVWTHYATSLIFLLATPVITVALILLIAERAFHIGVFDPAYGGDPVLFQHLFWFYSHPAVYIMVLPGMGVISEIVPAFAQKKLFGYKFVAYAAIGLASVTFFVWGHHMFVNGQSDFASVAFSVLSFAVAVPSAVKVYNWTATIHKGSLKLDTPMLYAMGYIGLFVLGGLTGLYLATLAINQHVHATYFVVAHFHYIMVGGTVLAFLGGLHFWWPKITGRMYIEAWGRISAFLIFIGFNVTFFPQFILGYLGMPRRYHVYPPEFQFLNILSSAGSTILAVGYIFPMVYLVYSIWFGKRAQANPWDARGLEWTVPSPPPAHNFLTEPVAPKVPYDYPIQARETGRQHS</sequence>
<feature type="transmembrane region" description="Helical" evidence="7">
    <location>
        <begin position="478"/>
        <end position="502"/>
    </location>
</feature>
<dbReference type="KEGG" id="maqu:Maq22A_c08345"/>
<dbReference type="PANTHER" id="PTHR10422">
    <property type="entry name" value="CYTOCHROME C OXIDASE SUBUNIT 1"/>
    <property type="match status" value="1"/>
</dbReference>
<keyword evidence="4 7" id="KW-1133">Transmembrane helix</keyword>
<feature type="transmembrane region" description="Helical" evidence="7">
    <location>
        <begin position="92"/>
        <end position="119"/>
    </location>
</feature>
<keyword evidence="6" id="KW-0813">Transport</keyword>
<dbReference type="GO" id="GO:0015990">
    <property type="term" value="P:electron transport coupled proton transport"/>
    <property type="evidence" value="ECO:0007669"/>
    <property type="project" value="TreeGrafter"/>
</dbReference>
<evidence type="ECO:0000256" key="1">
    <source>
        <dbReference type="ARBA" id="ARBA00004141"/>
    </source>
</evidence>
<evidence type="ECO:0000313" key="10">
    <source>
        <dbReference type="Proteomes" id="UP000061432"/>
    </source>
</evidence>
<dbReference type="SUPFAM" id="SSF81442">
    <property type="entry name" value="Cytochrome c oxidase subunit I-like"/>
    <property type="match status" value="1"/>
</dbReference>
<accession>A0A0C6FDN7</accession>
<keyword evidence="6" id="KW-0479">Metal-binding</keyword>
<protein>
    <submittedName>
        <fullName evidence="9">Cytochrome C oxidase subunit I</fullName>
    </submittedName>
</protein>
<feature type="transmembrane region" description="Helical" evidence="7">
    <location>
        <begin position="218"/>
        <end position="240"/>
    </location>
</feature>
<reference evidence="10" key="2">
    <citation type="submission" date="2015-01" db="EMBL/GenBank/DDBJ databases">
        <title>Complete genome sequence of Methylobacterium aquaticum strain 22A.</title>
        <authorList>
            <person name="Tani A."/>
            <person name="Ogura Y."/>
            <person name="Hayashi T."/>
        </authorList>
    </citation>
    <scope>NUCLEOTIDE SEQUENCE [LARGE SCALE GENOMIC DNA]</scope>
    <source>
        <strain evidence="10">MA-22A</strain>
    </source>
</reference>
<evidence type="ECO:0000256" key="7">
    <source>
        <dbReference type="SAM" id="Phobius"/>
    </source>
</evidence>
<dbReference type="PROSITE" id="PS00077">
    <property type="entry name" value="COX1_CUB"/>
    <property type="match status" value="1"/>
</dbReference>
<feature type="transmembrane region" description="Helical" evidence="7">
    <location>
        <begin position="48"/>
        <end position="72"/>
    </location>
</feature>
<dbReference type="Gene3D" id="1.20.210.10">
    <property type="entry name" value="Cytochrome c oxidase-like, subunit I domain"/>
    <property type="match status" value="1"/>
</dbReference>
<evidence type="ECO:0000256" key="5">
    <source>
        <dbReference type="ARBA" id="ARBA00023136"/>
    </source>
</evidence>
<organism evidence="9 10">
    <name type="scientific">Methylobacterium aquaticum</name>
    <dbReference type="NCBI Taxonomy" id="270351"/>
    <lineage>
        <taxon>Bacteria</taxon>
        <taxon>Pseudomonadati</taxon>
        <taxon>Pseudomonadota</taxon>
        <taxon>Alphaproteobacteria</taxon>
        <taxon>Hyphomicrobiales</taxon>
        <taxon>Methylobacteriaceae</taxon>
        <taxon>Methylobacterium</taxon>
    </lineage>
</organism>
<evidence type="ECO:0000313" key="9">
    <source>
        <dbReference type="EMBL" id="BAQ44977.1"/>
    </source>
</evidence>
<feature type="transmembrane region" description="Helical" evidence="7">
    <location>
        <begin position="328"/>
        <end position="346"/>
    </location>
</feature>
<dbReference type="GO" id="GO:0022904">
    <property type="term" value="P:respiratory electron transport chain"/>
    <property type="evidence" value="ECO:0007669"/>
    <property type="project" value="TreeGrafter"/>
</dbReference>
<dbReference type="RefSeq" id="WP_060846391.1">
    <property type="nucleotide sequence ID" value="NZ_AP014704.1"/>
</dbReference>
<keyword evidence="5 7" id="KW-0472">Membrane</keyword>
<dbReference type="InterPro" id="IPR000883">
    <property type="entry name" value="Cyt_C_Oxase_1"/>
</dbReference>
<dbReference type="PATRIC" id="fig|270351.10.peg.1593"/>
<dbReference type="GO" id="GO:0016020">
    <property type="term" value="C:membrane"/>
    <property type="evidence" value="ECO:0007669"/>
    <property type="project" value="UniProtKB-SubCell"/>
</dbReference>
<dbReference type="Pfam" id="PF00115">
    <property type="entry name" value="COX1"/>
    <property type="match status" value="1"/>
</dbReference>
<dbReference type="OrthoDB" id="9803294at2"/>
<dbReference type="STRING" id="270351.Maq22A_c08345"/>
<keyword evidence="2 6" id="KW-0679">Respiratory chain</keyword>
<feature type="transmembrane region" description="Helical" evidence="7">
    <location>
        <begin position="260"/>
        <end position="283"/>
    </location>
</feature>
<dbReference type="Proteomes" id="UP000061432">
    <property type="component" value="Chromosome"/>
</dbReference>
<dbReference type="PRINTS" id="PR01165">
    <property type="entry name" value="CYCOXIDASEI"/>
</dbReference>
<feature type="transmembrane region" description="Helical" evidence="7">
    <location>
        <begin position="397"/>
        <end position="424"/>
    </location>
</feature>
<dbReference type="AlphaFoldDB" id="A0A0C6FDN7"/>
<dbReference type="GO" id="GO:0009060">
    <property type="term" value="P:aerobic respiration"/>
    <property type="evidence" value="ECO:0007669"/>
    <property type="project" value="InterPro"/>
</dbReference>
<feature type="domain" description="Cytochrome oxidase subunit I profile" evidence="8">
    <location>
        <begin position="32"/>
        <end position="543"/>
    </location>
</feature>
<comment type="similarity">
    <text evidence="6">Belongs to the heme-copper respiratory oxidase family.</text>
</comment>
<dbReference type="GO" id="GO:0004129">
    <property type="term" value="F:cytochrome-c oxidase activity"/>
    <property type="evidence" value="ECO:0007669"/>
    <property type="project" value="InterPro"/>
</dbReference>
<evidence type="ECO:0000259" key="8">
    <source>
        <dbReference type="PROSITE" id="PS50855"/>
    </source>
</evidence>
<feature type="transmembrane region" description="Helical" evidence="7">
    <location>
        <begin position="171"/>
        <end position="197"/>
    </location>
</feature>
<feature type="transmembrane region" description="Helical" evidence="7">
    <location>
        <begin position="295"/>
        <end position="316"/>
    </location>
</feature>
<dbReference type="InterPro" id="IPR036927">
    <property type="entry name" value="Cyt_c_oxase-like_su1_sf"/>
</dbReference>
<dbReference type="PANTHER" id="PTHR10422:SF18">
    <property type="entry name" value="CYTOCHROME C OXIDASE SUBUNIT 1"/>
    <property type="match status" value="1"/>
</dbReference>
<dbReference type="GO" id="GO:0020037">
    <property type="term" value="F:heme binding"/>
    <property type="evidence" value="ECO:0007669"/>
    <property type="project" value="InterPro"/>
</dbReference>
<gene>
    <name evidence="9" type="primary">cyoB</name>
    <name evidence="9" type="ORF">Maq22A_c08345</name>
</gene>
<evidence type="ECO:0000256" key="2">
    <source>
        <dbReference type="ARBA" id="ARBA00022660"/>
    </source>
</evidence>
<keyword evidence="6" id="KW-0408">Iron</keyword>
<dbReference type="EMBL" id="AP014704">
    <property type="protein sequence ID" value="BAQ44977.1"/>
    <property type="molecule type" value="Genomic_DNA"/>
</dbReference>